<evidence type="ECO:0000256" key="7">
    <source>
        <dbReference type="SAM" id="MobiDB-lite"/>
    </source>
</evidence>
<dbReference type="InterPro" id="IPR000033">
    <property type="entry name" value="LDLR_classB_rpt"/>
</dbReference>
<feature type="repeat" description="LDL-receptor class B" evidence="6">
    <location>
        <begin position="412"/>
        <end position="458"/>
    </location>
</feature>
<keyword evidence="3" id="KW-0677">Repeat</keyword>
<dbReference type="SUPFAM" id="SSF57196">
    <property type="entry name" value="EGF/Laminin"/>
    <property type="match status" value="2"/>
</dbReference>
<comment type="caution">
    <text evidence="10">The sequence shown here is derived from an EMBL/GenBank/DDBJ whole genome shotgun (WGS) entry which is preliminary data.</text>
</comment>
<organism evidence="10 11">
    <name type="scientific">Elysia chlorotica</name>
    <name type="common">Eastern emerald elysia</name>
    <name type="synonym">Sea slug</name>
    <dbReference type="NCBI Taxonomy" id="188477"/>
    <lineage>
        <taxon>Eukaryota</taxon>
        <taxon>Metazoa</taxon>
        <taxon>Spiralia</taxon>
        <taxon>Lophotrochozoa</taxon>
        <taxon>Mollusca</taxon>
        <taxon>Gastropoda</taxon>
        <taxon>Heterobranchia</taxon>
        <taxon>Euthyneura</taxon>
        <taxon>Panpulmonata</taxon>
        <taxon>Sacoglossa</taxon>
        <taxon>Placobranchoidea</taxon>
        <taxon>Plakobranchidae</taxon>
        <taxon>Elysia</taxon>
    </lineage>
</organism>
<dbReference type="SMART" id="SM00135">
    <property type="entry name" value="LY"/>
    <property type="match status" value="8"/>
</dbReference>
<dbReference type="FunFam" id="2.120.10.30:FF:000241">
    <property type="entry name" value="Low-density lipoprotein receptor-related protein 6"/>
    <property type="match status" value="2"/>
</dbReference>
<accession>A0A3S1BJQ4</accession>
<feature type="repeat" description="LDL-receptor class B" evidence="6">
    <location>
        <begin position="95"/>
        <end position="142"/>
    </location>
</feature>
<feature type="region of interest" description="Disordered" evidence="7">
    <location>
        <begin position="592"/>
        <end position="629"/>
    </location>
</feature>
<sequence>MTLTFDAAENMLYVFGNTSRTIMRLPLELGAKAKPIEGGTGEVKGMSLDWVSGNLYWTDTTQRSIMVSKKTGEYQIVVLDRLSTPVGIAVHPGRGKMFWTDHGHLPMIGASVEKANLDGSERESIMKGEVWQPNHLFIDFKTDSLYWTDSMKELVQKQDLESGRITVIYEQTNVQFYGISVFNDYLVWTDSDDLNGVHVARMDKMEKVRGIIHPNVGHATDVITFDPRNQPDLTNPCAENVTKCTQLCLLSSQKTAKCFCSLGYTLAEDGFTCYTSPIDENFLLVTDAFQKKIFQMDLTQKKLQAIDINTENMAIAIDYDPTMKTMYWSDNIAKEIKEASIEGKQERTIMYFNSSTKCDGIAVDYINRLLFFTDTGNNLIGVASLNKNDKYDFIITEDLEQPRDIVVAPDQGYIYWSDWGDNSPGIERSNMDGSNRTVIHSPDHKRAWINGLALDWQENILYWVDAAADTISAINLNNNKVLVLWSDDKAHFFSIDVIGPNLYVSDWIKNYILTMPKVGSGDLVPFGARNFSRVHGIRGYKKSEAFTGESVCTGSPCPHLCLPRAGGSFTCRCSQGYLSSMDGRSCKQISVPTTTTTTQSTAKTTSTSKSSTPSTSSSTKSSPDTTQSTTVLRVTASITKLPVTMGTGKAKVSTSTKAHAVDVDVTEATDEGYTTTVSTVHRNNTTVARSTSMGNSAAIGTVAVAIIICSILAVLILISVFIVCRKKQLYKVSHGKLVEEQNSTSYYQIAFSGQTDHVTFDSPGGIENPTYDFLNEPKEEDNS</sequence>
<dbReference type="InterPro" id="IPR000742">
    <property type="entry name" value="EGF"/>
</dbReference>
<dbReference type="PANTHER" id="PTHR46513">
    <property type="entry name" value="VITELLOGENIN RECEPTOR-LIKE PROTEIN-RELATED-RELATED"/>
    <property type="match status" value="1"/>
</dbReference>
<evidence type="ECO:0000256" key="5">
    <source>
        <dbReference type="ARBA" id="ARBA00023180"/>
    </source>
</evidence>
<dbReference type="Gene3D" id="2.120.10.30">
    <property type="entry name" value="TolB, C-terminal domain"/>
    <property type="match status" value="2"/>
</dbReference>
<feature type="transmembrane region" description="Helical" evidence="8">
    <location>
        <begin position="697"/>
        <end position="724"/>
    </location>
</feature>
<feature type="repeat" description="LDL-receptor class B" evidence="6">
    <location>
        <begin position="324"/>
        <end position="367"/>
    </location>
</feature>
<evidence type="ECO:0000256" key="3">
    <source>
        <dbReference type="ARBA" id="ARBA00022737"/>
    </source>
</evidence>
<feature type="domain" description="EGF-like" evidence="9">
    <location>
        <begin position="571"/>
        <end position="586"/>
    </location>
</feature>
<name>A0A3S1BJQ4_ELYCH</name>
<dbReference type="PROSITE" id="PS51120">
    <property type="entry name" value="LDLRB"/>
    <property type="match status" value="4"/>
</dbReference>
<evidence type="ECO:0000256" key="6">
    <source>
        <dbReference type="PROSITE-ProRule" id="PRU00461"/>
    </source>
</evidence>
<dbReference type="SUPFAM" id="SSF63825">
    <property type="entry name" value="YWTD domain"/>
    <property type="match status" value="2"/>
</dbReference>
<evidence type="ECO:0000256" key="1">
    <source>
        <dbReference type="ARBA" id="ARBA00022536"/>
    </source>
</evidence>
<keyword evidence="4" id="KW-1015">Disulfide bond</keyword>
<evidence type="ECO:0000313" key="11">
    <source>
        <dbReference type="Proteomes" id="UP000271974"/>
    </source>
</evidence>
<evidence type="ECO:0000259" key="9">
    <source>
        <dbReference type="PROSITE" id="PS01186"/>
    </source>
</evidence>
<feature type="repeat" description="LDL-receptor class B" evidence="6">
    <location>
        <begin position="53"/>
        <end position="94"/>
    </location>
</feature>
<keyword evidence="2" id="KW-0732">Signal</keyword>
<evidence type="ECO:0000313" key="10">
    <source>
        <dbReference type="EMBL" id="RUS85413.1"/>
    </source>
</evidence>
<protein>
    <recommendedName>
        <fullName evidence="9">EGF-like domain-containing protein</fullName>
    </recommendedName>
</protein>
<reference evidence="10 11" key="1">
    <citation type="submission" date="2019-01" db="EMBL/GenBank/DDBJ databases">
        <title>A draft genome assembly of the solar-powered sea slug Elysia chlorotica.</title>
        <authorList>
            <person name="Cai H."/>
            <person name="Li Q."/>
            <person name="Fang X."/>
            <person name="Li J."/>
            <person name="Curtis N.E."/>
            <person name="Altenburger A."/>
            <person name="Shibata T."/>
            <person name="Feng M."/>
            <person name="Maeda T."/>
            <person name="Schwartz J.A."/>
            <person name="Shigenobu S."/>
            <person name="Lundholm N."/>
            <person name="Nishiyama T."/>
            <person name="Yang H."/>
            <person name="Hasebe M."/>
            <person name="Li S."/>
            <person name="Pierce S.K."/>
            <person name="Wang J."/>
        </authorList>
    </citation>
    <scope>NUCLEOTIDE SEQUENCE [LARGE SCALE GENOMIC DNA]</scope>
    <source>
        <strain evidence="10">EC2010</strain>
        <tissue evidence="10">Whole organism of an adult</tissue>
    </source>
</reference>
<evidence type="ECO:0000256" key="8">
    <source>
        <dbReference type="SAM" id="Phobius"/>
    </source>
</evidence>
<proteinExistence type="predicted"/>
<dbReference type="EMBL" id="RQTK01000170">
    <property type="protein sequence ID" value="RUS85413.1"/>
    <property type="molecule type" value="Genomic_DNA"/>
</dbReference>
<keyword evidence="8" id="KW-0812">Transmembrane</keyword>
<dbReference type="Pfam" id="PF00058">
    <property type="entry name" value="Ldl_recept_b"/>
    <property type="match status" value="4"/>
</dbReference>
<keyword evidence="11" id="KW-1185">Reference proteome</keyword>
<dbReference type="Proteomes" id="UP000271974">
    <property type="component" value="Unassembled WGS sequence"/>
</dbReference>
<dbReference type="InterPro" id="IPR011042">
    <property type="entry name" value="6-blade_b-propeller_TolB-like"/>
</dbReference>
<keyword evidence="5" id="KW-0325">Glycoprotein</keyword>
<dbReference type="InterPro" id="IPR050778">
    <property type="entry name" value="Cueball_EGF_LRP_Nidogen"/>
</dbReference>
<dbReference type="SMART" id="SM00181">
    <property type="entry name" value="EGF"/>
    <property type="match status" value="2"/>
</dbReference>
<dbReference type="PANTHER" id="PTHR46513:SF44">
    <property type="entry name" value="LDL RECEPTOR RELATED PROTEIN 4"/>
    <property type="match status" value="1"/>
</dbReference>
<dbReference type="AlphaFoldDB" id="A0A3S1BJQ4"/>
<evidence type="ECO:0000256" key="4">
    <source>
        <dbReference type="ARBA" id="ARBA00023157"/>
    </source>
</evidence>
<keyword evidence="1" id="KW-0245">EGF-like domain</keyword>
<keyword evidence="8" id="KW-1133">Transmembrane helix</keyword>
<dbReference type="STRING" id="188477.A0A3S1BJQ4"/>
<gene>
    <name evidence="10" type="ORF">EGW08_006804</name>
</gene>
<evidence type="ECO:0000256" key="2">
    <source>
        <dbReference type="ARBA" id="ARBA00022729"/>
    </source>
</evidence>
<dbReference type="PROSITE" id="PS01186">
    <property type="entry name" value="EGF_2"/>
    <property type="match status" value="1"/>
</dbReference>
<dbReference type="OrthoDB" id="9990982at2759"/>
<keyword evidence="8" id="KW-0472">Membrane</keyword>